<evidence type="ECO:0000313" key="2">
    <source>
        <dbReference type="EMBL" id="VDM54868.1"/>
    </source>
</evidence>
<reference evidence="2 3" key="2">
    <citation type="submission" date="2018-11" db="EMBL/GenBank/DDBJ databases">
        <authorList>
            <consortium name="Pathogen Informatics"/>
        </authorList>
    </citation>
    <scope>NUCLEOTIDE SEQUENCE [LARGE SCALE GENOMIC DNA]</scope>
    <source>
        <strain evidence="2 3">Costa Rica</strain>
    </source>
</reference>
<keyword evidence="3" id="KW-1185">Reference proteome</keyword>
<evidence type="ECO:0000313" key="3">
    <source>
        <dbReference type="Proteomes" id="UP000267027"/>
    </source>
</evidence>
<reference evidence="4" key="1">
    <citation type="submission" date="2016-04" db="UniProtKB">
        <authorList>
            <consortium name="WormBaseParasite"/>
        </authorList>
    </citation>
    <scope>IDENTIFICATION</scope>
</reference>
<evidence type="ECO:0000256" key="1">
    <source>
        <dbReference type="SAM" id="MobiDB-lite"/>
    </source>
</evidence>
<evidence type="ECO:0000313" key="4">
    <source>
        <dbReference type="WBParaSite" id="ACOC_0000328201-mRNA-1"/>
    </source>
</evidence>
<dbReference type="AlphaFoldDB" id="A0A158PFD9"/>
<dbReference type="WBParaSite" id="ACOC_0000328201-mRNA-1">
    <property type="protein sequence ID" value="ACOC_0000328201-mRNA-1"/>
    <property type="gene ID" value="ACOC_0000328201"/>
</dbReference>
<gene>
    <name evidence="2" type="ORF">ACOC_LOCUS3283</name>
</gene>
<name>A0A158PFD9_ANGCS</name>
<organism evidence="4">
    <name type="scientific">Angiostrongylus costaricensis</name>
    <name type="common">Nematode worm</name>
    <dbReference type="NCBI Taxonomy" id="334426"/>
    <lineage>
        <taxon>Eukaryota</taxon>
        <taxon>Metazoa</taxon>
        <taxon>Ecdysozoa</taxon>
        <taxon>Nematoda</taxon>
        <taxon>Chromadorea</taxon>
        <taxon>Rhabditida</taxon>
        <taxon>Rhabditina</taxon>
        <taxon>Rhabditomorpha</taxon>
        <taxon>Strongyloidea</taxon>
        <taxon>Metastrongylidae</taxon>
        <taxon>Angiostrongylus</taxon>
    </lineage>
</organism>
<protein>
    <submittedName>
        <fullName evidence="4">DUF4148 domain-containing protein</fullName>
    </submittedName>
</protein>
<proteinExistence type="predicted"/>
<sequence>MADGASYIRCIMGGVLLEKARVSARKNNNEKSRSISPMSPPRSRKRLARVASLPTGVARGKVGEYIAKHERGIPNPAIGRDRPVRIVRQYAMVDKET</sequence>
<dbReference type="EMBL" id="UYYA01000932">
    <property type="protein sequence ID" value="VDM54868.1"/>
    <property type="molecule type" value="Genomic_DNA"/>
</dbReference>
<feature type="region of interest" description="Disordered" evidence="1">
    <location>
        <begin position="23"/>
        <end position="53"/>
    </location>
</feature>
<dbReference type="OrthoDB" id="5888625at2759"/>
<dbReference type="Proteomes" id="UP000267027">
    <property type="component" value="Unassembled WGS sequence"/>
</dbReference>
<accession>A0A158PFD9</accession>